<feature type="transmembrane region" description="Helical" evidence="1">
    <location>
        <begin position="118"/>
        <end position="137"/>
    </location>
</feature>
<dbReference type="eggNOG" id="ENOG502ZFYJ">
    <property type="taxonomic scope" value="Bacteria"/>
</dbReference>
<feature type="transmembrane region" description="Helical" evidence="1">
    <location>
        <begin position="188"/>
        <end position="210"/>
    </location>
</feature>
<feature type="transmembrane region" description="Helical" evidence="1">
    <location>
        <begin position="158"/>
        <end position="176"/>
    </location>
</feature>
<evidence type="ECO:0000313" key="3">
    <source>
        <dbReference type="Proteomes" id="UP000030111"/>
    </source>
</evidence>
<keyword evidence="1" id="KW-0812">Transmembrane</keyword>
<dbReference type="EMBL" id="JRLY01000008">
    <property type="protein sequence ID" value="KGO92688.1"/>
    <property type="molecule type" value="Genomic_DNA"/>
</dbReference>
<dbReference type="AlphaFoldDB" id="A0A0A2MML6"/>
<keyword evidence="1" id="KW-1133">Transmembrane helix</keyword>
<name>A0A0A2MML6_9FLAO</name>
<keyword evidence="3" id="KW-1185">Reference proteome</keyword>
<dbReference type="OrthoDB" id="662673at2"/>
<reference evidence="2 3" key="1">
    <citation type="submission" date="2013-09" db="EMBL/GenBank/DDBJ databases">
        <authorList>
            <person name="Zeng Z."/>
            <person name="Chen C."/>
        </authorList>
    </citation>
    <scope>NUCLEOTIDE SEQUENCE [LARGE SCALE GENOMIC DNA]</scope>
    <source>
        <strain evidence="2 3">WB 4.1-42</strain>
    </source>
</reference>
<keyword evidence="1" id="KW-0472">Membrane</keyword>
<protein>
    <submittedName>
        <fullName evidence="2">Uncharacterized protein</fullName>
    </submittedName>
</protein>
<evidence type="ECO:0000256" key="1">
    <source>
        <dbReference type="SAM" id="Phobius"/>
    </source>
</evidence>
<dbReference type="Proteomes" id="UP000030111">
    <property type="component" value="Unassembled WGS sequence"/>
</dbReference>
<evidence type="ECO:0000313" key="2">
    <source>
        <dbReference type="EMBL" id="KGO92688.1"/>
    </source>
</evidence>
<dbReference type="RefSeq" id="WP_026992771.1">
    <property type="nucleotide sequence ID" value="NZ_JRLY01000008.1"/>
</dbReference>
<dbReference type="STRING" id="1121898.GCA_000422725_02413"/>
<accession>A0A0A2MML6</accession>
<gene>
    <name evidence="2" type="ORF">Q766_11240</name>
</gene>
<comment type="caution">
    <text evidence="2">The sequence shown here is derived from an EMBL/GenBank/DDBJ whole genome shotgun (WGS) entry which is preliminary data.</text>
</comment>
<feature type="transmembrane region" description="Helical" evidence="1">
    <location>
        <begin position="93"/>
        <end position="112"/>
    </location>
</feature>
<sequence>MEKKINPEQIDQLYTFTRAHFVEYYDLQTELVDHLANAIEATWQLKPNVSFEDALQMEFKKFGVFGFSTVVEQRQKALGKKYYKLLWGYFKQFFKLPLIVVTVALVVLTYKILEVEPLLYLALMGGLVVTMIVKITGYKKRHDKKVKATGKKWLLEDIIYKCGGVGAMLGLPFQFYHMLAKDHVNTGLLWFLSVFFVLVALFSYVVLFVIPAKAEEHLKATYPEYDLEFSK</sequence>
<organism evidence="2 3">
    <name type="scientific">Flavobacterium subsaxonicum WB 4.1-42 = DSM 21790</name>
    <dbReference type="NCBI Taxonomy" id="1121898"/>
    <lineage>
        <taxon>Bacteria</taxon>
        <taxon>Pseudomonadati</taxon>
        <taxon>Bacteroidota</taxon>
        <taxon>Flavobacteriia</taxon>
        <taxon>Flavobacteriales</taxon>
        <taxon>Flavobacteriaceae</taxon>
        <taxon>Flavobacterium</taxon>
    </lineage>
</organism>
<proteinExistence type="predicted"/>